<dbReference type="GO" id="GO:0008422">
    <property type="term" value="F:beta-glucosidase activity"/>
    <property type="evidence" value="ECO:0007669"/>
    <property type="project" value="TreeGrafter"/>
</dbReference>
<organism evidence="5 6">
    <name type="scientific">Diatraea saccharalis</name>
    <name type="common">sugarcane borer</name>
    <dbReference type="NCBI Taxonomy" id="40085"/>
    <lineage>
        <taxon>Eukaryota</taxon>
        <taxon>Metazoa</taxon>
        <taxon>Ecdysozoa</taxon>
        <taxon>Arthropoda</taxon>
        <taxon>Hexapoda</taxon>
        <taxon>Insecta</taxon>
        <taxon>Pterygota</taxon>
        <taxon>Neoptera</taxon>
        <taxon>Endopterygota</taxon>
        <taxon>Lepidoptera</taxon>
        <taxon>Glossata</taxon>
        <taxon>Ditrysia</taxon>
        <taxon>Pyraloidea</taxon>
        <taxon>Crambidae</taxon>
        <taxon>Crambinae</taxon>
        <taxon>Diatraea</taxon>
    </lineage>
</organism>
<reference evidence="5" key="2">
    <citation type="submission" date="2022-10" db="EMBL/GenBank/DDBJ databases">
        <authorList>
            <consortium name="ENA_rothamsted_submissions"/>
            <consortium name="culmorum"/>
            <person name="King R."/>
        </authorList>
    </citation>
    <scope>NUCLEOTIDE SEQUENCE</scope>
</reference>
<reference evidence="5" key="1">
    <citation type="submission" date="2021-12" db="EMBL/GenBank/DDBJ databases">
        <authorList>
            <person name="King R."/>
        </authorList>
    </citation>
    <scope>NUCLEOTIDE SEQUENCE</scope>
</reference>
<dbReference type="GO" id="GO:0005975">
    <property type="term" value="P:carbohydrate metabolic process"/>
    <property type="evidence" value="ECO:0007669"/>
    <property type="project" value="InterPro"/>
</dbReference>
<dbReference type="OrthoDB" id="65569at2759"/>
<protein>
    <recommendedName>
        <fullName evidence="7">Beta-glucosidase</fullName>
    </recommendedName>
</protein>
<comment type="similarity">
    <text evidence="1 4">Belongs to the glycosyl hydrolase 1 family.</text>
</comment>
<keyword evidence="2" id="KW-0378">Hydrolase</keyword>
<evidence type="ECO:0008006" key="7">
    <source>
        <dbReference type="Google" id="ProtNLM"/>
    </source>
</evidence>
<dbReference type="EMBL" id="OU893345">
    <property type="protein sequence ID" value="CAG9785801.1"/>
    <property type="molecule type" value="Genomic_DNA"/>
</dbReference>
<keyword evidence="3" id="KW-0326">Glycosidase</keyword>
<dbReference type="InterPro" id="IPR017853">
    <property type="entry name" value="GH"/>
</dbReference>
<dbReference type="AlphaFoldDB" id="A0A9N9QY90"/>
<dbReference type="InterPro" id="IPR001360">
    <property type="entry name" value="Glyco_hydro_1"/>
</dbReference>
<dbReference type="PANTHER" id="PTHR10353">
    <property type="entry name" value="GLYCOSYL HYDROLASE"/>
    <property type="match status" value="1"/>
</dbReference>
<dbReference type="Pfam" id="PF00232">
    <property type="entry name" value="Glyco_hydro_1"/>
    <property type="match status" value="1"/>
</dbReference>
<dbReference type="SUPFAM" id="SSF51445">
    <property type="entry name" value="(Trans)glycosidases"/>
    <property type="match status" value="1"/>
</dbReference>
<evidence type="ECO:0000313" key="5">
    <source>
        <dbReference type="EMBL" id="CAG9785801.1"/>
    </source>
</evidence>
<gene>
    <name evidence="5" type="ORF">DIATSA_LOCUS3809</name>
</gene>
<dbReference type="PRINTS" id="PR00131">
    <property type="entry name" value="GLHYDRLASE1"/>
</dbReference>
<evidence type="ECO:0000256" key="3">
    <source>
        <dbReference type="ARBA" id="ARBA00023295"/>
    </source>
</evidence>
<sequence length="158" mass="18077">MVEGSPELKAVFQYHPDWKATGSRVLWIYPEGLRRSLVWLKKQYGDVEIVVTENGYSSKINNREDTDRINFIKTYLEQLLLAIKEDGVNVTGYTVWSLMDNFEWGEGYGSMFGLYSVDFNNPSRPRTARQSALYYANVIKAHNLDVTTSSTTNSSETN</sequence>
<evidence type="ECO:0000256" key="4">
    <source>
        <dbReference type="RuleBase" id="RU003690"/>
    </source>
</evidence>
<name>A0A9N9QY90_9NEOP</name>
<evidence type="ECO:0000313" key="6">
    <source>
        <dbReference type="Proteomes" id="UP001153714"/>
    </source>
</evidence>
<dbReference type="Proteomes" id="UP001153714">
    <property type="component" value="Chromosome 14"/>
</dbReference>
<proteinExistence type="inferred from homology"/>
<evidence type="ECO:0000256" key="2">
    <source>
        <dbReference type="ARBA" id="ARBA00022801"/>
    </source>
</evidence>
<dbReference type="PANTHER" id="PTHR10353:SF36">
    <property type="entry name" value="LP05116P"/>
    <property type="match status" value="1"/>
</dbReference>
<evidence type="ECO:0000256" key="1">
    <source>
        <dbReference type="ARBA" id="ARBA00010838"/>
    </source>
</evidence>
<keyword evidence="6" id="KW-1185">Reference proteome</keyword>
<dbReference type="Gene3D" id="3.20.20.80">
    <property type="entry name" value="Glycosidases"/>
    <property type="match status" value="1"/>
</dbReference>
<accession>A0A9N9QY90</accession>